<evidence type="ECO:0000256" key="3">
    <source>
        <dbReference type="ARBA" id="ARBA00023002"/>
    </source>
</evidence>
<reference evidence="4" key="1">
    <citation type="submission" date="2023-03" db="EMBL/GenBank/DDBJ databases">
        <title>Massive genome expansion in bonnet fungi (Mycena s.s.) driven by repeated elements and novel gene families across ecological guilds.</title>
        <authorList>
            <consortium name="Lawrence Berkeley National Laboratory"/>
            <person name="Harder C.B."/>
            <person name="Miyauchi S."/>
            <person name="Viragh M."/>
            <person name="Kuo A."/>
            <person name="Thoen E."/>
            <person name="Andreopoulos B."/>
            <person name="Lu D."/>
            <person name="Skrede I."/>
            <person name="Drula E."/>
            <person name="Henrissat B."/>
            <person name="Morin E."/>
            <person name="Kohler A."/>
            <person name="Barry K."/>
            <person name="LaButti K."/>
            <person name="Morin E."/>
            <person name="Salamov A."/>
            <person name="Lipzen A."/>
            <person name="Mereny Z."/>
            <person name="Hegedus B."/>
            <person name="Baldrian P."/>
            <person name="Stursova M."/>
            <person name="Weitz H."/>
            <person name="Taylor A."/>
            <person name="Grigoriev I.V."/>
            <person name="Nagy L.G."/>
            <person name="Martin F."/>
            <person name="Kauserud H."/>
        </authorList>
    </citation>
    <scope>NUCLEOTIDE SEQUENCE</scope>
    <source>
        <strain evidence="4">9284</strain>
    </source>
</reference>
<dbReference type="Proteomes" id="UP001221142">
    <property type="component" value="Unassembled WGS sequence"/>
</dbReference>
<dbReference type="Pfam" id="PF00106">
    <property type="entry name" value="adh_short"/>
    <property type="match status" value="1"/>
</dbReference>
<dbReference type="PRINTS" id="PR00081">
    <property type="entry name" value="GDHRDH"/>
</dbReference>
<dbReference type="Gene3D" id="3.40.50.720">
    <property type="entry name" value="NAD(P)-binding Rossmann-like Domain"/>
    <property type="match status" value="1"/>
</dbReference>
<dbReference type="InterPro" id="IPR002347">
    <property type="entry name" value="SDR_fam"/>
</dbReference>
<gene>
    <name evidence="4" type="ORF">FB45DRAFT_1104314</name>
</gene>
<evidence type="ECO:0000256" key="1">
    <source>
        <dbReference type="ARBA" id="ARBA00006484"/>
    </source>
</evidence>
<protein>
    <recommendedName>
        <fullName evidence="6">NAD(P)-binding protein</fullName>
    </recommendedName>
</protein>
<evidence type="ECO:0000313" key="5">
    <source>
        <dbReference type="Proteomes" id="UP001221142"/>
    </source>
</evidence>
<evidence type="ECO:0008006" key="6">
    <source>
        <dbReference type="Google" id="ProtNLM"/>
    </source>
</evidence>
<dbReference type="PANTHER" id="PTHR43544:SF7">
    <property type="entry name" value="NADB-LER2"/>
    <property type="match status" value="1"/>
</dbReference>
<dbReference type="AlphaFoldDB" id="A0AAD7BCR8"/>
<dbReference type="GO" id="GO:0016491">
    <property type="term" value="F:oxidoreductase activity"/>
    <property type="evidence" value="ECO:0007669"/>
    <property type="project" value="UniProtKB-KW"/>
</dbReference>
<accession>A0AAD7BCR8</accession>
<proteinExistence type="inferred from homology"/>
<dbReference type="CDD" id="cd05325">
    <property type="entry name" value="carb_red_sniffer_like_SDR_c"/>
    <property type="match status" value="1"/>
</dbReference>
<sequence>MSTKTVYLITGANRGIGYGIAKTIAARPDTIVFAGARDPTVKSLKDLAAAHSNVHPVKFVAADKESNDAAIAEIQKTAGQLDVVIANAGIANHYGPIGTTPVAQYKEHWEVNTLGVIVLFQSAQDLLLSSPTGAPIFALISTAVGSIERFLNATVSPYGSSKAAANFIIKALDAENPKLVSLAIHPGWVATDMGNAGAPSVGMEAAPITVDDSVQGVLSRIDGATKEKSSGKFFNWKRSSAGNYWDIDAEEIPW</sequence>
<dbReference type="PANTHER" id="PTHR43544">
    <property type="entry name" value="SHORT-CHAIN DEHYDROGENASE/REDUCTASE"/>
    <property type="match status" value="1"/>
</dbReference>
<evidence type="ECO:0000313" key="4">
    <source>
        <dbReference type="EMBL" id="KAJ7617146.1"/>
    </source>
</evidence>
<dbReference type="InterPro" id="IPR036291">
    <property type="entry name" value="NAD(P)-bd_dom_sf"/>
</dbReference>
<keyword evidence="3" id="KW-0560">Oxidoreductase</keyword>
<keyword evidence="2" id="KW-0521">NADP</keyword>
<name>A0AAD7BCR8_9AGAR</name>
<comment type="caution">
    <text evidence="4">The sequence shown here is derived from an EMBL/GenBank/DDBJ whole genome shotgun (WGS) entry which is preliminary data.</text>
</comment>
<dbReference type="GO" id="GO:0005737">
    <property type="term" value="C:cytoplasm"/>
    <property type="evidence" value="ECO:0007669"/>
    <property type="project" value="TreeGrafter"/>
</dbReference>
<organism evidence="4 5">
    <name type="scientific">Roridomyces roridus</name>
    <dbReference type="NCBI Taxonomy" id="1738132"/>
    <lineage>
        <taxon>Eukaryota</taxon>
        <taxon>Fungi</taxon>
        <taxon>Dikarya</taxon>
        <taxon>Basidiomycota</taxon>
        <taxon>Agaricomycotina</taxon>
        <taxon>Agaricomycetes</taxon>
        <taxon>Agaricomycetidae</taxon>
        <taxon>Agaricales</taxon>
        <taxon>Marasmiineae</taxon>
        <taxon>Mycenaceae</taxon>
        <taxon>Roridomyces</taxon>
    </lineage>
</organism>
<comment type="similarity">
    <text evidence="1">Belongs to the short-chain dehydrogenases/reductases (SDR) family.</text>
</comment>
<dbReference type="InterPro" id="IPR051468">
    <property type="entry name" value="Fungal_SecMetab_SDRs"/>
</dbReference>
<dbReference type="SUPFAM" id="SSF51735">
    <property type="entry name" value="NAD(P)-binding Rossmann-fold domains"/>
    <property type="match status" value="1"/>
</dbReference>
<dbReference type="EMBL" id="JARKIF010000021">
    <property type="protein sequence ID" value="KAJ7617146.1"/>
    <property type="molecule type" value="Genomic_DNA"/>
</dbReference>
<evidence type="ECO:0000256" key="2">
    <source>
        <dbReference type="ARBA" id="ARBA00022857"/>
    </source>
</evidence>
<keyword evidence="5" id="KW-1185">Reference proteome</keyword>